<dbReference type="SUPFAM" id="SSF53448">
    <property type="entry name" value="Nucleotide-diphospho-sugar transferases"/>
    <property type="match status" value="1"/>
</dbReference>
<keyword evidence="3" id="KW-1185">Reference proteome</keyword>
<organism evidence="2 3">
    <name type="scientific">Lelliottia wanjuensis</name>
    <dbReference type="NCBI Taxonomy" id="3050585"/>
    <lineage>
        <taxon>Bacteria</taxon>
        <taxon>Pseudomonadati</taxon>
        <taxon>Pseudomonadota</taxon>
        <taxon>Gammaproteobacteria</taxon>
        <taxon>Enterobacterales</taxon>
        <taxon>Enterobacteriaceae</taxon>
        <taxon>Lelliottia</taxon>
    </lineage>
</organism>
<evidence type="ECO:0000259" key="1">
    <source>
        <dbReference type="Pfam" id="PF00535"/>
    </source>
</evidence>
<dbReference type="InterPro" id="IPR001173">
    <property type="entry name" value="Glyco_trans_2-like"/>
</dbReference>
<dbReference type="Proteomes" id="UP001223214">
    <property type="component" value="Unassembled WGS sequence"/>
</dbReference>
<evidence type="ECO:0000313" key="3">
    <source>
        <dbReference type="Proteomes" id="UP001223214"/>
    </source>
</evidence>
<proteinExistence type="predicted"/>
<gene>
    <name evidence="2" type="ORF">QQF32_03645</name>
</gene>
<dbReference type="AlphaFoldDB" id="A0AAP4D1B2"/>
<protein>
    <submittedName>
        <fullName evidence="2">Glycosyltransferase family 2 protein</fullName>
    </submittedName>
</protein>
<name>A0AAP4D1B2_9ENTR</name>
<comment type="caution">
    <text evidence="2">The sequence shown here is derived from an EMBL/GenBank/DDBJ whole genome shotgun (WGS) entry which is preliminary data.</text>
</comment>
<dbReference type="EMBL" id="JASSOM010000006">
    <property type="protein sequence ID" value="MDK9362295.1"/>
    <property type="molecule type" value="Genomic_DNA"/>
</dbReference>
<dbReference type="CDD" id="cd02526">
    <property type="entry name" value="GT2_RfbF_like"/>
    <property type="match status" value="1"/>
</dbReference>
<dbReference type="InterPro" id="IPR029044">
    <property type="entry name" value="Nucleotide-diphossugar_trans"/>
</dbReference>
<feature type="domain" description="Glycosyltransferase 2-like" evidence="1">
    <location>
        <begin position="8"/>
        <end position="111"/>
    </location>
</feature>
<dbReference type="RefSeq" id="WP_285149366.1">
    <property type="nucleotide sequence ID" value="NZ_JASSOM010000006.1"/>
</dbReference>
<dbReference type="Gene3D" id="3.90.550.10">
    <property type="entry name" value="Spore Coat Polysaccharide Biosynthesis Protein SpsA, Chain A"/>
    <property type="match status" value="1"/>
</dbReference>
<accession>A0AAP4D1B2</accession>
<evidence type="ECO:0000313" key="2">
    <source>
        <dbReference type="EMBL" id="MDK9362295.1"/>
    </source>
</evidence>
<reference evidence="2 3" key="1">
    <citation type="submission" date="2023-06" db="EMBL/GenBank/DDBJ databases">
        <title>Identification and characterization of antibiotic-resistant Gram-negative bacteria.</title>
        <authorList>
            <person name="Cho G.-S."/>
            <person name="Lee J."/>
            <person name="Tai E."/>
            <person name="Jeong S."/>
            <person name="Kim I."/>
            <person name="Kim B.-E."/>
            <person name="Jeong M.-I."/>
            <person name="Oh K.-K."/>
            <person name="Franz C.M.A.P."/>
        </authorList>
    </citation>
    <scope>NUCLEOTIDE SEQUENCE [LARGE SCALE GENOMIC DNA]</scope>
    <source>
        <strain evidence="2 3">V106_12</strain>
    </source>
</reference>
<dbReference type="Pfam" id="PF00535">
    <property type="entry name" value="Glycos_transf_2"/>
    <property type="match status" value="1"/>
</dbReference>
<sequence>MKNKKAAIVILFNPTLKQISALVTTLKKQCDFVILVDNTPSGVQRSVDISTFSDNVIYDDLNENMGIAYAQNHGFFKAIELGCDIFFTFDQDSSIEDNYISKMYSEYQEINKCTKKIAALGPLIINERNNKKYDREINLGKEVINGVYQVESIISSGALIPLNALKYIGLNKSEWFIDLVDIEWCYRARHLGWSVLSTINVNLQHHLGQTDVNVMGKVSFAKCSPFRLYYVYRNWLLSNREIAFPLKYKIKKMFVMPCKFIIYTFSDNGFIRLKFMLKGIGDGLKGVTGPYR</sequence>